<organism evidence="1 2">
    <name type="scientific">Citrus sinensis</name>
    <name type="common">Sweet orange</name>
    <name type="synonym">Citrus aurantium var. sinensis</name>
    <dbReference type="NCBI Taxonomy" id="2711"/>
    <lineage>
        <taxon>Eukaryota</taxon>
        <taxon>Viridiplantae</taxon>
        <taxon>Streptophyta</taxon>
        <taxon>Embryophyta</taxon>
        <taxon>Tracheophyta</taxon>
        <taxon>Spermatophyta</taxon>
        <taxon>Magnoliopsida</taxon>
        <taxon>eudicotyledons</taxon>
        <taxon>Gunneridae</taxon>
        <taxon>Pentapetalae</taxon>
        <taxon>rosids</taxon>
        <taxon>malvids</taxon>
        <taxon>Sapindales</taxon>
        <taxon>Rutaceae</taxon>
        <taxon>Aurantioideae</taxon>
        <taxon>Citrus</taxon>
    </lineage>
</organism>
<dbReference type="EMBL" id="CM039175">
    <property type="protein sequence ID" value="KAH9740185.1"/>
    <property type="molecule type" value="Genomic_DNA"/>
</dbReference>
<comment type="caution">
    <text evidence="1">The sequence shown here is derived from an EMBL/GenBank/DDBJ whole genome shotgun (WGS) entry which is preliminary data.</text>
</comment>
<keyword evidence="2" id="KW-1185">Reference proteome</keyword>
<accession>A0ACB8K7H6</accession>
<protein>
    <submittedName>
        <fullName evidence="1">Uncharacterized protein</fullName>
    </submittedName>
</protein>
<sequence length="141" mass="15140">MAAPATSANFMGMKPQLLVEASKATNAIQFYKTTFGAVEISRSMETKRKSEQDLNSRLPAPHFLSLDFFDDCSAIDDVEATLAKAVSVGVAAEGKLAKGNSVGCSGRLGAWERSRILVISHGSFALWSRSALTWKLESGLI</sequence>
<evidence type="ECO:0000313" key="1">
    <source>
        <dbReference type="EMBL" id="KAH9740185.1"/>
    </source>
</evidence>
<evidence type="ECO:0000313" key="2">
    <source>
        <dbReference type="Proteomes" id="UP000829398"/>
    </source>
</evidence>
<reference evidence="2" key="1">
    <citation type="journal article" date="2023" name="Hortic. Res.">
        <title>A chromosome-level phased genome enabling allele-level studies in sweet orange: a case study on citrus Huanglongbing tolerance.</title>
        <authorList>
            <person name="Wu B."/>
            <person name="Yu Q."/>
            <person name="Deng Z."/>
            <person name="Duan Y."/>
            <person name="Luo F."/>
            <person name="Gmitter F. Jr."/>
        </authorList>
    </citation>
    <scope>NUCLEOTIDE SEQUENCE [LARGE SCALE GENOMIC DNA]</scope>
    <source>
        <strain evidence="2">cv. Valencia</strain>
    </source>
</reference>
<gene>
    <name evidence="1" type="ORF">KPL71_019391</name>
</gene>
<dbReference type="Proteomes" id="UP000829398">
    <property type="component" value="Chromosome 6"/>
</dbReference>
<name>A0ACB8K7H6_CITSI</name>
<proteinExistence type="predicted"/>